<keyword evidence="3 6" id="KW-0328">Glycosyltransferase</keyword>
<keyword evidence="6" id="KW-0460">Magnesium</keyword>
<proteinExistence type="inferred from homology"/>
<dbReference type="InterPro" id="IPR004467">
    <property type="entry name" value="Or_phspho_trans_dom"/>
</dbReference>
<evidence type="ECO:0000256" key="1">
    <source>
        <dbReference type="ARBA" id="ARBA00004889"/>
    </source>
</evidence>
<comment type="cofactor">
    <cofactor evidence="6">
        <name>Mg(2+)</name>
        <dbReference type="ChEBI" id="CHEBI:18420"/>
    </cofactor>
</comment>
<dbReference type="PANTHER" id="PTHR19278">
    <property type="entry name" value="OROTATE PHOSPHORIBOSYLTRANSFERASE"/>
    <property type="match status" value="1"/>
</dbReference>
<dbReference type="CDD" id="cd06223">
    <property type="entry name" value="PRTases_typeI"/>
    <property type="match status" value="1"/>
</dbReference>
<dbReference type="RefSeq" id="WP_411915664.1">
    <property type="nucleotide sequence ID" value="NZ_BAAFSF010000002.1"/>
</dbReference>
<dbReference type="Gene3D" id="3.40.50.2020">
    <property type="match status" value="1"/>
</dbReference>
<evidence type="ECO:0000256" key="5">
    <source>
        <dbReference type="ARBA" id="ARBA00022975"/>
    </source>
</evidence>
<sequence>MNPHTREIIARLLLSVDAVTLSPHKPFTWASGILSPIYCDNRRTLSYPAARSYVKMALAQTALELYPDAEVIAGVATGAISWGVLVADELGLPFVYVRPKPKDHGLENLIEGYLPENSKVVVIEDLISTGGSSLKAVDALRDAGAKVEGLIAVYTHGFQEAVDRFADANCALDTLSDYDAVIEAASKDGLINPETKSILIDWRKDPHHWSAPK</sequence>
<evidence type="ECO:0000313" key="8">
    <source>
        <dbReference type="EMBL" id="GAB1251847.1"/>
    </source>
</evidence>
<reference evidence="8 9" key="1">
    <citation type="journal article" date="2025" name="Int. J. Syst. Evol. Microbiol.">
        <title>Desulfovibrio falkowii sp. nov., Porphyromonas miyakawae sp. nov., Mediterraneibacter flintii sp. nov. and Owariibacterium komagatae gen. nov., sp. nov., isolated from human faeces.</title>
        <authorList>
            <person name="Hamaguchi T."/>
            <person name="Ohara M."/>
            <person name="Hisatomi A."/>
            <person name="Sekiguchi K."/>
            <person name="Takeda J.I."/>
            <person name="Ueyama J."/>
            <person name="Ito M."/>
            <person name="Nishiwaki H."/>
            <person name="Ogi T."/>
            <person name="Hirayama M."/>
            <person name="Ohkuma M."/>
            <person name="Sakamoto M."/>
            <person name="Ohno K."/>
        </authorList>
    </citation>
    <scope>NUCLEOTIDE SEQUENCE [LARGE SCALE GENOMIC DNA]</scope>
    <source>
        <strain evidence="8 9">13CB11C</strain>
    </source>
</reference>
<dbReference type="PANTHER" id="PTHR19278:SF9">
    <property type="entry name" value="URIDINE 5'-MONOPHOSPHATE SYNTHASE"/>
    <property type="match status" value="1"/>
</dbReference>
<dbReference type="EMBL" id="BAAFSF010000002">
    <property type="protein sequence ID" value="GAB1251847.1"/>
    <property type="molecule type" value="Genomic_DNA"/>
</dbReference>
<feature type="binding site" evidence="6">
    <location>
        <position position="102"/>
    </location>
    <ligand>
        <name>5-phospho-alpha-D-ribose 1-diphosphate</name>
        <dbReference type="ChEBI" id="CHEBI:58017"/>
        <note>ligand shared between dimeric partners</note>
    </ligand>
</feature>
<comment type="catalytic activity">
    <reaction evidence="6">
        <text>orotidine 5'-phosphate + diphosphate = orotate + 5-phospho-alpha-D-ribose 1-diphosphate</text>
        <dbReference type="Rhea" id="RHEA:10380"/>
        <dbReference type="ChEBI" id="CHEBI:30839"/>
        <dbReference type="ChEBI" id="CHEBI:33019"/>
        <dbReference type="ChEBI" id="CHEBI:57538"/>
        <dbReference type="ChEBI" id="CHEBI:58017"/>
        <dbReference type="EC" id="2.4.2.10"/>
    </reaction>
</comment>
<comment type="pathway">
    <text evidence="1 6">Pyrimidine metabolism; UMP biosynthesis via de novo pathway; UMP from orotate: step 1/2.</text>
</comment>
<dbReference type="InterPro" id="IPR000836">
    <property type="entry name" value="PRTase_dom"/>
</dbReference>
<feature type="binding site" evidence="6">
    <location>
        <position position="128"/>
    </location>
    <ligand>
        <name>orotate</name>
        <dbReference type="ChEBI" id="CHEBI:30839"/>
    </ligand>
</feature>
<evidence type="ECO:0000256" key="2">
    <source>
        <dbReference type="ARBA" id="ARBA00011971"/>
    </source>
</evidence>
<evidence type="ECO:0000313" key="9">
    <source>
        <dbReference type="Proteomes" id="UP001628220"/>
    </source>
</evidence>
<feature type="binding site" description="in other chain" evidence="6">
    <location>
        <begin position="124"/>
        <end position="132"/>
    </location>
    <ligand>
        <name>5-phospho-alpha-D-ribose 1-diphosphate</name>
        <dbReference type="ChEBI" id="CHEBI:58017"/>
        <note>ligand shared between dimeric partners</note>
    </ligand>
</feature>
<dbReference type="Pfam" id="PF00156">
    <property type="entry name" value="Pribosyltran"/>
    <property type="match status" value="1"/>
</dbReference>
<dbReference type="HAMAP" id="MF_01208">
    <property type="entry name" value="PyrE"/>
    <property type="match status" value="1"/>
</dbReference>
<dbReference type="EC" id="2.4.2.10" evidence="2 6"/>
<dbReference type="InterPro" id="IPR023031">
    <property type="entry name" value="OPRT"/>
</dbReference>
<comment type="caution">
    <text evidence="6">Lacks conserved residue(s) required for the propagation of feature annotation.</text>
</comment>
<keyword evidence="5 6" id="KW-0665">Pyrimidine biosynthesis</keyword>
<keyword evidence="9" id="KW-1185">Reference proteome</keyword>
<name>A0ABQ0E2F9_9PORP</name>
<gene>
    <name evidence="6 8" type="primary">pyrE</name>
    <name evidence="8" type="ORF">Tsumi_09520</name>
</gene>
<keyword evidence="4 6" id="KW-0808">Transferase</keyword>
<evidence type="ECO:0000256" key="4">
    <source>
        <dbReference type="ARBA" id="ARBA00022679"/>
    </source>
</evidence>
<feature type="domain" description="Phosphoribosyltransferase" evidence="7">
    <location>
        <begin position="70"/>
        <end position="173"/>
    </location>
</feature>
<comment type="caution">
    <text evidence="8">The sequence shown here is derived from an EMBL/GenBank/DDBJ whole genome shotgun (WGS) entry which is preliminary data.</text>
</comment>
<accession>A0ABQ0E2F9</accession>
<dbReference type="GO" id="GO:0016757">
    <property type="term" value="F:glycosyltransferase activity"/>
    <property type="evidence" value="ECO:0007669"/>
    <property type="project" value="UniProtKB-KW"/>
</dbReference>
<comment type="function">
    <text evidence="6">Catalyzes the transfer of a ribosyl phosphate group from 5-phosphoribose 1-diphosphate to orotate, leading to the formation of orotidine monophosphate (OMP).</text>
</comment>
<comment type="similarity">
    <text evidence="6">Belongs to the purine/pyrimidine phosphoribosyltransferase family. PyrE subfamily.</text>
</comment>
<protein>
    <recommendedName>
        <fullName evidence="2 6">Orotate phosphoribosyltransferase</fullName>
        <shortName evidence="6">OPRT</shortName>
        <shortName evidence="6">OPRTase</shortName>
        <ecNumber evidence="2 6">2.4.2.10</ecNumber>
    </recommendedName>
</protein>
<organism evidence="8 9">
    <name type="scientific">Porphyromonas miyakawae</name>
    <dbReference type="NCBI Taxonomy" id="3137470"/>
    <lineage>
        <taxon>Bacteria</taxon>
        <taxon>Pseudomonadati</taxon>
        <taxon>Bacteroidota</taxon>
        <taxon>Bacteroidia</taxon>
        <taxon>Bacteroidales</taxon>
        <taxon>Porphyromonadaceae</taxon>
        <taxon>Porphyromonas</taxon>
    </lineage>
</organism>
<dbReference type="InterPro" id="IPR029057">
    <property type="entry name" value="PRTase-like"/>
</dbReference>
<evidence type="ECO:0000256" key="3">
    <source>
        <dbReference type="ARBA" id="ARBA00022676"/>
    </source>
</evidence>
<dbReference type="SUPFAM" id="SSF53271">
    <property type="entry name" value="PRTase-like"/>
    <property type="match status" value="1"/>
</dbReference>
<comment type="subunit">
    <text evidence="6">Homodimer.</text>
</comment>
<feature type="binding site" evidence="6">
    <location>
        <position position="98"/>
    </location>
    <ligand>
        <name>5-phospho-alpha-D-ribose 1-diphosphate</name>
        <dbReference type="ChEBI" id="CHEBI:58017"/>
        <note>ligand shared between dimeric partners</note>
    </ligand>
</feature>
<evidence type="ECO:0000256" key="6">
    <source>
        <dbReference type="HAMAP-Rule" id="MF_01208"/>
    </source>
</evidence>
<dbReference type="NCBIfam" id="TIGR00336">
    <property type="entry name" value="pyrE"/>
    <property type="match status" value="1"/>
</dbReference>
<dbReference type="Proteomes" id="UP001628220">
    <property type="component" value="Unassembled WGS sequence"/>
</dbReference>
<evidence type="ECO:0000259" key="7">
    <source>
        <dbReference type="Pfam" id="PF00156"/>
    </source>
</evidence>
<feature type="binding site" evidence="6">
    <location>
        <position position="104"/>
    </location>
    <ligand>
        <name>5-phospho-alpha-D-ribose 1-diphosphate</name>
        <dbReference type="ChEBI" id="CHEBI:58017"/>
        <note>ligand shared between dimeric partners</note>
    </ligand>
</feature>